<dbReference type="RefSeq" id="WP_285965808.1">
    <property type="nucleotide sequence ID" value="NZ_CP127294.1"/>
</dbReference>
<name>A0A9Y2I983_9PSEU</name>
<dbReference type="Proteomes" id="UP001236014">
    <property type="component" value="Chromosome"/>
</dbReference>
<organism evidence="2 3">
    <name type="scientific">Amycolatopsis carbonis</name>
    <dbReference type="NCBI Taxonomy" id="715471"/>
    <lineage>
        <taxon>Bacteria</taxon>
        <taxon>Bacillati</taxon>
        <taxon>Actinomycetota</taxon>
        <taxon>Actinomycetes</taxon>
        <taxon>Pseudonocardiales</taxon>
        <taxon>Pseudonocardiaceae</taxon>
        <taxon>Amycolatopsis</taxon>
    </lineage>
</organism>
<keyword evidence="3" id="KW-1185">Reference proteome</keyword>
<proteinExistence type="predicted"/>
<feature type="transmembrane region" description="Helical" evidence="1">
    <location>
        <begin position="95"/>
        <end position="113"/>
    </location>
</feature>
<protein>
    <submittedName>
        <fullName evidence="2">Uncharacterized protein</fullName>
    </submittedName>
</protein>
<evidence type="ECO:0000256" key="1">
    <source>
        <dbReference type="SAM" id="Phobius"/>
    </source>
</evidence>
<keyword evidence="1" id="KW-0812">Transmembrane</keyword>
<gene>
    <name evidence="2" type="ORF">QRX50_26080</name>
</gene>
<evidence type="ECO:0000313" key="3">
    <source>
        <dbReference type="Proteomes" id="UP001236014"/>
    </source>
</evidence>
<keyword evidence="1" id="KW-1133">Transmembrane helix</keyword>
<dbReference type="KEGG" id="acab:QRX50_26080"/>
<dbReference type="EMBL" id="CP127294">
    <property type="protein sequence ID" value="WIX75031.1"/>
    <property type="molecule type" value="Genomic_DNA"/>
</dbReference>
<sequence>MGGWQVRTARWVMAVQAVASIGIWVVQLLAVLERLDHGQDVPGSVWLVLVLNPVIAVLVAVAAGFLARHAWAATLGVAMEVIGAVSALISVLTGYYQAVVAILLAIAVITLIVRRRQPAVV</sequence>
<dbReference type="AlphaFoldDB" id="A0A9Y2I983"/>
<reference evidence="2 3" key="1">
    <citation type="submission" date="2023-06" db="EMBL/GenBank/DDBJ databases">
        <authorList>
            <person name="Oyuntsetseg B."/>
            <person name="Kim S.B."/>
        </authorList>
    </citation>
    <scope>NUCLEOTIDE SEQUENCE [LARGE SCALE GENOMIC DNA]</scope>
    <source>
        <strain evidence="2 3">2-15</strain>
    </source>
</reference>
<accession>A0A9Y2I983</accession>
<feature type="transmembrane region" description="Helical" evidence="1">
    <location>
        <begin position="12"/>
        <end position="32"/>
    </location>
</feature>
<feature type="transmembrane region" description="Helical" evidence="1">
    <location>
        <begin position="44"/>
        <end position="63"/>
    </location>
</feature>
<keyword evidence="1" id="KW-0472">Membrane</keyword>
<evidence type="ECO:0000313" key="2">
    <source>
        <dbReference type="EMBL" id="WIX75031.1"/>
    </source>
</evidence>